<accession>A0A4P8XS06</accession>
<dbReference type="EMBL" id="CP040396">
    <property type="protein sequence ID" value="QCT04760.1"/>
    <property type="molecule type" value="Genomic_DNA"/>
</dbReference>
<organism evidence="1 2">
    <name type="scientific">Paenibacillus algicola</name>
    <dbReference type="NCBI Taxonomy" id="2565926"/>
    <lineage>
        <taxon>Bacteria</taxon>
        <taxon>Bacillati</taxon>
        <taxon>Bacillota</taxon>
        <taxon>Bacilli</taxon>
        <taxon>Bacillales</taxon>
        <taxon>Paenibacillaceae</taxon>
        <taxon>Paenibacillus</taxon>
    </lineage>
</organism>
<sequence length="42" mass="4971">MFVYLFVRITIKVIVMNLSRFVNKKASQDQYPKINVGQLIVR</sequence>
<protein>
    <submittedName>
        <fullName evidence="1">Uncharacterized protein</fullName>
    </submittedName>
</protein>
<name>A0A4P8XS06_9BACL</name>
<dbReference type="AlphaFoldDB" id="A0A4P8XS06"/>
<evidence type="ECO:0000313" key="1">
    <source>
        <dbReference type="EMBL" id="QCT04760.1"/>
    </source>
</evidence>
<keyword evidence="2" id="KW-1185">Reference proteome</keyword>
<proteinExistence type="predicted"/>
<evidence type="ECO:0000313" key="2">
    <source>
        <dbReference type="Proteomes" id="UP000300879"/>
    </source>
</evidence>
<dbReference type="KEGG" id="palo:E6C60_4055"/>
<reference evidence="1 2" key="1">
    <citation type="submission" date="2019-05" db="EMBL/GenBank/DDBJ databases">
        <authorList>
            <person name="Chen C."/>
        </authorList>
    </citation>
    <scope>NUCLEOTIDE SEQUENCE [LARGE SCALE GENOMIC DNA]</scope>
    <source>
        <strain evidence="1 2">HB172198</strain>
    </source>
</reference>
<dbReference type="Proteomes" id="UP000300879">
    <property type="component" value="Chromosome"/>
</dbReference>
<gene>
    <name evidence="1" type="ORF">E6C60_4055</name>
</gene>